<keyword evidence="15" id="KW-1185">Reference proteome</keyword>
<feature type="domain" description="DUF7599" evidence="10">
    <location>
        <begin position="245"/>
        <end position="328"/>
    </location>
</feature>
<feature type="region of interest" description="Disordered" evidence="6">
    <location>
        <begin position="931"/>
        <end position="957"/>
    </location>
</feature>
<evidence type="ECO:0000256" key="2">
    <source>
        <dbReference type="ARBA" id="ARBA00022553"/>
    </source>
</evidence>
<gene>
    <name evidence="14" type="ORF">EJB05_03133</name>
</gene>
<dbReference type="Pfam" id="PF24538">
    <property type="entry name" value="DUF7599"/>
    <property type="match status" value="1"/>
</dbReference>
<evidence type="ECO:0000256" key="1">
    <source>
        <dbReference type="ARBA" id="ARBA00004123"/>
    </source>
</evidence>
<dbReference type="InterPro" id="IPR056063">
    <property type="entry name" value="DUF7646"/>
</dbReference>
<evidence type="ECO:0000259" key="13">
    <source>
        <dbReference type="Pfam" id="PF24658"/>
    </source>
</evidence>
<dbReference type="Pfam" id="PF24657">
    <property type="entry name" value="DUF7646"/>
    <property type="match status" value="1"/>
</dbReference>
<dbReference type="InterPro" id="IPR056062">
    <property type="entry name" value="DUF7645"/>
</dbReference>
<dbReference type="Pfam" id="PF04182">
    <property type="entry name" value="B-block_TFIIIC"/>
    <property type="match status" value="1"/>
</dbReference>
<feature type="domain" description="General transcription factor 3C polypeptide 1 winged-helix" evidence="8">
    <location>
        <begin position="1"/>
        <end position="104"/>
    </location>
</feature>
<protein>
    <submittedName>
        <fullName evidence="14">Uncharacterized protein</fullName>
    </submittedName>
</protein>
<dbReference type="GO" id="GO:0000127">
    <property type="term" value="C:transcription factor TFIIIC complex"/>
    <property type="evidence" value="ECO:0007669"/>
    <property type="project" value="InterPro"/>
</dbReference>
<feature type="domain" description="DUF7645" evidence="11">
    <location>
        <begin position="877"/>
        <end position="935"/>
    </location>
</feature>
<feature type="region of interest" description="Disordered" evidence="6">
    <location>
        <begin position="1185"/>
        <end position="1205"/>
    </location>
</feature>
<keyword evidence="5" id="KW-0539">Nucleus</keyword>
<dbReference type="OrthoDB" id="68020at2759"/>
<keyword evidence="3" id="KW-0238">DNA-binding</keyword>
<organism evidence="14 15">
    <name type="scientific">Eragrostis curvula</name>
    <name type="common">weeping love grass</name>
    <dbReference type="NCBI Taxonomy" id="38414"/>
    <lineage>
        <taxon>Eukaryota</taxon>
        <taxon>Viridiplantae</taxon>
        <taxon>Streptophyta</taxon>
        <taxon>Embryophyta</taxon>
        <taxon>Tracheophyta</taxon>
        <taxon>Spermatophyta</taxon>
        <taxon>Magnoliopsida</taxon>
        <taxon>Liliopsida</taxon>
        <taxon>Poales</taxon>
        <taxon>Poaceae</taxon>
        <taxon>PACMAD clade</taxon>
        <taxon>Chloridoideae</taxon>
        <taxon>Eragrostideae</taxon>
        <taxon>Eragrostidinae</taxon>
        <taxon>Eragrostis</taxon>
    </lineage>
</organism>
<feature type="domain" description="B-block binding subunit of TFIIIC" evidence="7">
    <location>
        <begin position="115"/>
        <end position="200"/>
    </location>
</feature>
<sequence length="1841" mass="207042">MDALVAAALEEVCARLSPGIPAADLWPALRGAAEAAALPLGPPVKRALWARLLALPVVGLVEGGGDGAPVAAGDPAVTDVEEAERRGVRLVASPAIRDNFLGMYERRFAKAELSAVQKAALECVAASRTAGVTQSDLCKNFHMKGNNFHFIVKSLESQRLIVKQSTIIKVKDHGTEGEDGPQSKQITNTNSLYLSRYAKEMNMNSHQRIEIIKPELLGSNEDSNVDPSQDDGAFGINFKNDVSVHDYLPAMKAICDKLDKASGKALVVSDIKVDLDYRMAYGHRAWRNVLHRLKDAGLVAEFNASVDDKVVHCLRLIKKFDPNEFQSKTTAPSYKSGKKGQATDQVMELPLENCIYDMISAQGTKGITLVEIGRRLGYNNSKRLHKRVSSMLQKFNLTWEAEVSDKTSQYRVWTSKNFLLFKAGTALQRLEELPEDYDNQSDLWSLVPSKGLDSPSPDGDLFVNNKLLLEAATHDEPVGHLIQNNFDSCAGASQSIKEDTLSLGQRKRRRRPPSTSDERRHQRILHTLEKKKFALKVELHKWLERLEKKNGKLMDRKTLTRTLNKLQQEGTCRCIKVSVPLVTNYARSRLIDVILHSSVGDLSPELVDQIRIRQRKFDTETRSGAAAKMKQNQNMTSIPGLKISRRNKVKKPLLLEAMNANGFIGAKMVRVKLFHKFLWAYVSSLPNWCNSFESAEEADADKNHYQSCILFSMVAAMKGMPLELFLQVVGSAKKIDNMITKCRLGKTLSEIPTNEYNVLMDTHAKSRLSRLVNILDKLKLVQLAKEPIEDVCVPSDEVPSHSMELRPYIEEPIPIILPSSQANNRQRIRHDFVLSKPEFVDAYWETLEYCYGLAETSSSFPGCAVPEVSHRKAWSTIRVMSTEQRLELQQRVMNVSEEGKIPFKDCVRIARELNLSVEKVLRVSYARQSRLKEQTSAPDTQKQQRVSSRLTSRKKKRSADEITMKFIKQKAQVSGAAELVSDQCTLAEEVPDRISPSPTDLEGQRDMFVARCGSPSEYHEDEDMEGTPMISRSAILRKSIMRSKRFLWTFESDRKLLMVYIRFRAMLGARYTRVDWSSLSDLPAPAPTCRRRMALLRKNENIMVALRRICNLLGKRYAGYLENVRRWERTRLLHQISDTIQENSLNTDSEQLNWDNFEDPEIKSALDDVLELIRVEKMDQIKRFGPKNEKSSNNDNEVTEETTCSQKVLVTGGTSKSMAVQESGPYGRVKLRRSSNAVEASGSMDISCESHGKVTKINKNKISESDLLRSLATANALELLKLVFLNTSSGSDVQASLAATLQLYSESEIFTAFSFLKEKNFMVTGNVAKPYTLSGTFFFNASHSPFPFGSGKKASEFSKWLVAQQMNAMENEVYLYPDLECGEIVHLFSLVLSGELFISPFMPAEGVGEADDPNSSNHLAEDTDGLDDSARKRKRDTMKLKTDKTKKHKPLPKIESDYCYRREKGFPGIQVVLNQDRIQSPNHNQLPHSNECLIFTSSGKNVNLHVESHDMPSFSNDSSSYRHLLTASELEDSYNGWPWDAMEQYVKELPSVSNNQNEPFILSFELFRKAFCAIHQAGEQGVNLIELSHALHPLGMQWVYVIVDTLMSFKLATKVNAYDGVQIIDSLHMSKYHITALAECNHGSCSGAPVYQPMDVVDPKNVLRQKNTMRSNPLGSTKVLADGHTVTVINVKSTSSSTQNCSENLGDEGPTPPGEDNKERNCYHAHDRHVYQPILPWLNADGTINSTVYEGLSRRVIGYVMQYPGMVEEDVIRRLDVLNPQTCRTLLDKLTSEKHLSVRVLDEPLPTAPTILRSLFKQDPSQKPSKCKKRYFANPMSTFLL</sequence>
<evidence type="ECO:0000256" key="3">
    <source>
        <dbReference type="ARBA" id="ARBA00023125"/>
    </source>
</evidence>
<evidence type="ECO:0000313" key="15">
    <source>
        <dbReference type="Proteomes" id="UP000324897"/>
    </source>
</evidence>
<feature type="region of interest" description="Disordered" evidence="6">
    <location>
        <begin position="1407"/>
        <end position="1447"/>
    </location>
</feature>
<name>A0A5J9WSG2_9POAL</name>
<dbReference type="InterPro" id="IPR035625">
    <property type="entry name" value="Tfc3-like_eWH"/>
</dbReference>
<dbReference type="InterPro" id="IPR044210">
    <property type="entry name" value="Tfc3-like"/>
</dbReference>
<evidence type="ECO:0000313" key="14">
    <source>
        <dbReference type="EMBL" id="TVU51692.1"/>
    </source>
</evidence>
<feature type="region of interest" description="Disordered" evidence="6">
    <location>
        <begin position="1696"/>
        <end position="1719"/>
    </location>
</feature>
<keyword evidence="2" id="KW-0597">Phosphoprotein</keyword>
<evidence type="ECO:0000256" key="5">
    <source>
        <dbReference type="ARBA" id="ARBA00023242"/>
    </source>
</evidence>
<dbReference type="GO" id="GO:0003677">
    <property type="term" value="F:DNA binding"/>
    <property type="evidence" value="ECO:0007669"/>
    <property type="project" value="UniProtKB-KW"/>
</dbReference>
<dbReference type="Gramene" id="TVU51692">
    <property type="protein sequence ID" value="TVU51692"/>
    <property type="gene ID" value="EJB05_03133"/>
</dbReference>
<comment type="caution">
    <text evidence="14">The sequence shown here is derived from an EMBL/GenBank/DDBJ whole genome shotgun (WGS) entry which is preliminary data.</text>
</comment>
<dbReference type="Pfam" id="PF23704">
    <property type="entry name" value="WHD_GTF3C1_N"/>
    <property type="match status" value="1"/>
</dbReference>
<feature type="domain" description="GTF3C1 extended winged-helix" evidence="9">
    <location>
        <begin position="515"/>
        <end position="622"/>
    </location>
</feature>
<feature type="domain" description="DUF7646" evidence="12">
    <location>
        <begin position="337"/>
        <end position="418"/>
    </location>
</feature>
<feature type="domain" description="DUF7647" evidence="13">
    <location>
        <begin position="703"/>
        <end position="875"/>
    </location>
</feature>
<feature type="compositionally biased region" description="Polar residues" evidence="6">
    <location>
        <begin position="934"/>
        <end position="944"/>
    </location>
</feature>
<evidence type="ECO:0000259" key="8">
    <source>
        <dbReference type="Pfam" id="PF23704"/>
    </source>
</evidence>
<dbReference type="InterPro" id="IPR056064">
    <property type="entry name" value="DUF7647"/>
</dbReference>
<dbReference type="Proteomes" id="UP000324897">
    <property type="component" value="Chromosome 6"/>
</dbReference>
<dbReference type="GO" id="GO:0006384">
    <property type="term" value="P:transcription initiation at RNA polymerase III promoter"/>
    <property type="evidence" value="ECO:0007669"/>
    <property type="project" value="InterPro"/>
</dbReference>
<dbReference type="PANTHER" id="PTHR15180:SF1">
    <property type="entry name" value="GENERAL TRANSCRIPTION FACTOR 3C POLYPEPTIDE 1"/>
    <property type="match status" value="1"/>
</dbReference>
<dbReference type="Pfam" id="PF24658">
    <property type="entry name" value="DUF7647"/>
    <property type="match status" value="1"/>
</dbReference>
<dbReference type="GO" id="GO:0042791">
    <property type="term" value="P:5S class rRNA transcription by RNA polymerase III"/>
    <property type="evidence" value="ECO:0007669"/>
    <property type="project" value="TreeGrafter"/>
</dbReference>
<evidence type="ECO:0000259" key="11">
    <source>
        <dbReference type="Pfam" id="PF24655"/>
    </source>
</evidence>
<comment type="subcellular location">
    <subcellularLocation>
        <location evidence="1">Nucleus</location>
    </subcellularLocation>
</comment>
<dbReference type="PANTHER" id="PTHR15180">
    <property type="entry name" value="GENERAL TRANSCRIPTION FACTOR 3C POLYPEPTIDE 1"/>
    <property type="match status" value="1"/>
</dbReference>
<feature type="compositionally biased region" description="Polar residues" evidence="6">
    <location>
        <begin position="1193"/>
        <end position="1205"/>
    </location>
</feature>
<feature type="region of interest" description="Disordered" evidence="6">
    <location>
        <begin position="500"/>
        <end position="520"/>
    </location>
</feature>
<keyword evidence="4" id="KW-0804">Transcription</keyword>
<dbReference type="EMBL" id="RWGY01000002">
    <property type="protein sequence ID" value="TVU51692.1"/>
    <property type="molecule type" value="Genomic_DNA"/>
</dbReference>
<proteinExistence type="predicted"/>
<evidence type="ECO:0000259" key="7">
    <source>
        <dbReference type="Pfam" id="PF04182"/>
    </source>
</evidence>
<dbReference type="InterPro" id="IPR007309">
    <property type="entry name" value="TFIIIC_Bblock-bd"/>
</dbReference>
<dbReference type="InterPro" id="IPR056020">
    <property type="entry name" value="DUF7599"/>
</dbReference>
<dbReference type="Pfam" id="PF24655">
    <property type="entry name" value="DUF7645"/>
    <property type="match status" value="1"/>
</dbReference>
<reference evidence="14 15" key="1">
    <citation type="journal article" date="2019" name="Sci. Rep.">
        <title>A high-quality genome of Eragrostis curvula grass provides insights into Poaceae evolution and supports new strategies to enhance forage quality.</title>
        <authorList>
            <person name="Carballo J."/>
            <person name="Santos B.A.C.M."/>
            <person name="Zappacosta D."/>
            <person name="Garbus I."/>
            <person name="Selva J.P."/>
            <person name="Gallo C.A."/>
            <person name="Diaz A."/>
            <person name="Albertini E."/>
            <person name="Caccamo M."/>
            <person name="Echenique V."/>
        </authorList>
    </citation>
    <scope>NUCLEOTIDE SEQUENCE [LARGE SCALE GENOMIC DNA]</scope>
    <source>
        <strain evidence="15">cv. Victoria</strain>
        <tissue evidence="14">Leaf</tissue>
    </source>
</reference>
<evidence type="ECO:0000256" key="6">
    <source>
        <dbReference type="SAM" id="MobiDB-lite"/>
    </source>
</evidence>
<dbReference type="InterPro" id="IPR056467">
    <property type="entry name" value="eWH_GTF3C1"/>
</dbReference>
<dbReference type="CDD" id="cd16169">
    <property type="entry name" value="Tau138_eWH"/>
    <property type="match status" value="1"/>
</dbReference>
<evidence type="ECO:0000259" key="10">
    <source>
        <dbReference type="Pfam" id="PF24538"/>
    </source>
</evidence>
<evidence type="ECO:0000259" key="12">
    <source>
        <dbReference type="Pfam" id="PF24657"/>
    </source>
</evidence>
<dbReference type="GO" id="GO:0005634">
    <property type="term" value="C:nucleus"/>
    <property type="evidence" value="ECO:0007669"/>
    <property type="project" value="UniProtKB-SubCell"/>
</dbReference>
<evidence type="ECO:0000256" key="4">
    <source>
        <dbReference type="ARBA" id="ARBA00023163"/>
    </source>
</evidence>
<accession>A0A5J9WSG2</accession>
<evidence type="ECO:0000259" key="9">
    <source>
        <dbReference type="Pfam" id="PF24101"/>
    </source>
</evidence>
<dbReference type="InterPro" id="IPR056428">
    <property type="entry name" value="WH_GTF3C1"/>
</dbReference>
<dbReference type="Pfam" id="PF24101">
    <property type="entry name" value="WHD_GTF3C1"/>
    <property type="match status" value="1"/>
</dbReference>